<dbReference type="EMBL" id="QVQW01000078">
    <property type="protein sequence ID" value="RKU41300.1"/>
    <property type="molecule type" value="Genomic_DNA"/>
</dbReference>
<feature type="compositionally biased region" description="Polar residues" evidence="1">
    <location>
        <begin position="76"/>
        <end position="92"/>
    </location>
</feature>
<proteinExistence type="predicted"/>
<feature type="region of interest" description="Disordered" evidence="1">
    <location>
        <begin position="29"/>
        <end position="58"/>
    </location>
</feature>
<gene>
    <name evidence="2" type="ORF">DL546_002867</name>
</gene>
<feature type="region of interest" description="Disordered" evidence="1">
    <location>
        <begin position="76"/>
        <end position="102"/>
    </location>
</feature>
<reference evidence="2 3" key="1">
    <citation type="submission" date="2018-08" db="EMBL/GenBank/DDBJ databases">
        <title>Draft genome of the lignicolous fungus Coniochaeta pulveracea.</title>
        <authorList>
            <person name="Borstlap C.J."/>
            <person name="De Witt R.N."/>
            <person name="Botha A."/>
            <person name="Volschenk H."/>
        </authorList>
    </citation>
    <scope>NUCLEOTIDE SEQUENCE [LARGE SCALE GENOMIC DNA]</scope>
    <source>
        <strain evidence="2 3">CAB683</strain>
    </source>
</reference>
<sequence>MSKRWETYCYCVGFDAKMLPINDTDHLSELSTGAQGTAGNGSHDPAADTSSHEARQDHHGLLEPMPALVETLPSRRSTISTPVSQIANNPPSGTARGRGRARSYAVTDYPSEVVSNFLLDQRLASVLSPAGQPPSSIAGHSLPLPVYQELPYEQFPSRGFTLNLSPVSPEALPADRSLSLPTCSNHQLRSTVFPSTRTAPALRTETSSAYITPGPHTKAFSADNHQQSETEASLKKASFPHADPASQTEVLLDRTPQPPSNFLRRASSVLFNSQTTTTDTLSTQITASCTGNIDAHLTNLTETEGPARPEQSDQPPPLVPETSGTLSPSCYSARTSHSRSDSQELIRAIRAIHTHRRTDSQETVRSLKRSDSQETIRPAPPLVTPKMPSKAQATPSEATGTKLPVRLVCPPWDRRVDISWSRGKDITWNGARELTAFRMSVAMAVRASGAPPSANELANPLCGLPDKIRYMICKYLVPESDRPIRLNTGKVLYKAVWPDAAFDSLESVLADLSDYLNVCRAVRTDVLMTLLNTRRFHVVVSTFGLAKLDPMGHSWFSKYAGYMQFLTIEVDFARLGFAKEPGAALLDPLMWRFESRLLAYGEAQKARAMFQQFELDKAGFFALDPTAGINPAGVRESCRSTIHDLTVAVRRYFGNRPEDAGRVVPQKYSHDRYLSVLEPLGRALHGKVDHLRVVGTGIPAANDLIASVWDVEDHGVAGDTVRLCGPSFYPSLPGQASILVDADDREYFFRHPGAFLGTRDFLLDEAFVRGQLEVGNLEVAGPGSKGKKKEDEHEEQEEEEETGPLGAGPEVPKQYDQSSLLVEMEKVASAINSAAAAGPVEGGGAEEDEGFKEKGKGRMRVVTGRLQKKVSKLVLGGGASKDSDGKE</sequence>
<evidence type="ECO:0000313" key="2">
    <source>
        <dbReference type="EMBL" id="RKU41300.1"/>
    </source>
</evidence>
<feature type="compositionally biased region" description="Acidic residues" evidence="1">
    <location>
        <begin position="792"/>
        <end position="802"/>
    </location>
</feature>
<organism evidence="2 3">
    <name type="scientific">Coniochaeta pulveracea</name>
    <dbReference type="NCBI Taxonomy" id="177199"/>
    <lineage>
        <taxon>Eukaryota</taxon>
        <taxon>Fungi</taxon>
        <taxon>Dikarya</taxon>
        <taxon>Ascomycota</taxon>
        <taxon>Pezizomycotina</taxon>
        <taxon>Sordariomycetes</taxon>
        <taxon>Sordariomycetidae</taxon>
        <taxon>Coniochaetales</taxon>
        <taxon>Coniochaetaceae</taxon>
        <taxon>Coniochaeta</taxon>
    </lineage>
</organism>
<dbReference type="OrthoDB" id="4776573at2759"/>
<dbReference type="STRING" id="177199.A0A420Y0K8"/>
<accession>A0A420Y0K8</accession>
<dbReference type="Proteomes" id="UP000275385">
    <property type="component" value="Unassembled WGS sequence"/>
</dbReference>
<feature type="region of interest" description="Disordered" evidence="1">
    <location>
        <begin position="220"/>
        <end position="255"/>
    </location>
</feature>
<dbReference type="AlphaFoldDB" id="A0A420Y0K8"/>
<evidence type="ECO:0000256" key="1">
    <source>
        <dbReference type="SAM" id="MobiDB-lite"/>
    </source>
</evidence>
<feature type="region of interest" description="Disordered" evidence="1">
    <location>
        <begin position="778"/>
        <end position="819"/>
    </location>
</feature>
<name>A0A420Y0K8_9PEZI</name>
<protein>
    <submittedName>
        <fullName evidence="2">Uncharacterized protein</fullName>
    </submittedName>
</protein>
<feature type="region of interest" description="Disordered" evidence="1">
    <location>
        <begin position="835"/>
        <end position="859"/>
    </location>
</feature>
<comment type="caution">
    <text evidence="2">The sequence shown here is derived from an EMBL/GenBank/DDBJ whole genome shotgun (WGS) entry which is preliminary data.</text>
</comment>
<keyword evidence="3" id="KW-1185">Reference proteome</keyword>
<feature type="compositionally biased region" description="Polar residues" evidence="1">
    <location>
        <begin position="322"/>
        <end position="335"/>
    </location>
</feature>
<evidence type="ECO:0000313" key="3">
    <source>
        <dbReference type="Proteomes" id="UP000275385"/>
    </source>
</evidence>
<feature type="region of interest" description="Disordered" evidence="1">
    <location>
        <begin position="303"/>
        <end position="399"/>
    </location>
</feature>